<dbReference type="Proteomes" id="UP000824193">
    <property type="component" value="Unassembled WGS sequence"/>
</dbReference>
<proteinExistence type="predicted"/>
<reference evidence="1" key="2">
    <citation type="submission" date="2021-04" db="EMBL/GenBank/DDBJ databases">
        <authorList>
            <person name="Gilroy R."/>
        </authorList>
    </citation>
    <scope>NUCLEOTIDE SEQUENCE</scope>
    <source>
        <strain evidence="1">2239</strain>
    </source>
</reference>
<dbReference type="Gene3D" id="2.60.40.1190">
    <property type="match status" value="1"/>
</dbReference>
<dbReference type="SUPFAM" id="SSF49344">
    <property type="entry name" value="CBD9-like"/>
    <property type="match status" value="1"/>
</dbReference>
<protein>
    <submittedName>
        <fullName evidence="1">Carbohydrate-binding family 9-like protein</fullName>
    </submittedName>
</protein>
<accession>A0A9D2AEL4</accession>
<evidence type="ECO:0000313" key="1">
    <source>
        <dbReference type="EMBL" id="HIX05997.1"/>
    </source>
</evidence>
<comment type="caution">
    <text evidence="1">The sequence shown here is derived from an EMBL/GenBank/DDBJ whole genome shotgun (WGS) entry which is preliminary data.</text>
</comment>
<name>A0A9D2AEL4_9FIRM</name>
<gene>
    <name evidence="1" type="ORF">H9865_07855</name>
</gene>
<dbReference type="EMBL" id="DXFW01000022">
    <property type="protein sequence ID" value="HIX05997.1"/>
    <property type="molecule type" value="Genomic_DNA"/>
</dbReference>
<dbReference type="AlphaFoldDB" id="A0A9D2AEL4"/>
<reference evidence="1" key="1">
    <citation type="journal article" date="2021" name="PeerJ">
        <title>Extensive microbial diversity within the chicken gut microbiome revealed by metagenomics and culture.</title>
        <authorList>
            <person name="Gilroy R."/>
            <person name="Ravi A."/>
            <person name="Getino M."/>
            <person name="Pursley I."/>
            <person name="Horton D.L."/>
            <person name="Alikhan N.F."/>
            <person name="Baker D."/>
            <person name="Gharbi K."/>
            <person name="Hall N."/>
            <person name="Watson M."/>
            <person name="Adriaenssens E.M."/>
            <person name="Foster-Nyarko E."/>
            <person name="Jarju S."/>
            <person name="Secka A."/>
            <person name="Antonio M."/>
            <person name="Oren A."/>
            <person name="Chaudhuri R.R."/>
            <person name="La Ragione R."/>
            <person name="Hildebrand F."/>
            <person name="Pallen M.J."/>
        </authorList>
    </citation>
    <scope>NUCLEOTIDE SEQUENCE</scope>
    <source>
        <strain evidence="1">2239</strain>
    </source>
</reference>
<evidence type="ECO:0000313" key="2">
    <source>
        <dbReference type="Proteomes" id="UP000824193"/>
    </source>
</evidence>
<organism evidence="1 2">
    <name type="scientific">Candidatus Allofournierella pullicola</name>
    <dbReference type="NCBI Taxonomy" id="2838596"/>
    <lineage>
        <taxon>Bacteria</taxon>
        <taxon>Bacillati</taxon>
        <taxon>Bacillota</taxon>
        <taxon>Clostridia</taxon>
        <taxon>Eubacteriales</taxon>
        <taxon>Oscillospiraceae</taxon>
        <taxon>Allofournierella</taxon>
    </lineage>
</organism>
<sequence length="212" mass="24160">MQRTLTALPTGDFALSPRAPQWSKALPQTVEPVSGPLSYRTTVQVLYSPTGLYLRFCCEDRRLSCSCLKNMGSLYTGDVAEAFFWPREDLPVYFEYELSPLNKELCLLVCNTGSYYGWTPFEYQGRRRTRHYAKVAGGEQAPFAGCTGWECGAFIPFALLEGLCPPPKAGDRWRAGFFRIDYDEEQPTHFAWDPDTGKEFHQFRRFGTLLFG</sequence>
<dbReference type="CDD" id="cd09620">
    <property type="entry name" value="CBM9_like_3"/>
    <property type="match status" value="1"/>
</dbReference>